<feature type="region of interest" description="Disordered" evidence="9">
    <location>
        <begin position="591"/>
        <end position="625"/>
    </location>
</feature>
<evidence type="ECO:0000256" key="7">
    <source>
        <dbReference type="ARBA" id="ARBA00035028"/>
    </source>
</evidence>
<dbReference type="PANTHER" id="PTHR28118:SF1">
    <property type="entry name" value="POLYNUCLEOTIDE 5'-TRIPHOSPHATASE CTL1-RELATED"/>
    <property type="match status" value="1"/>
</dbReference>
<comment type="similarity">
    <text evidence="3">Belongs to the fungal TPase family.</text>
</comment>
<dbReference type="AlphaFoldDB" id="A0A1C3KYC5"/>
<keyword evidence="6" id="KW-0539">Nucleus</keyword>
<proteinExistence type="inferred from homology"/>
<evidence type="ECO:0000256" key="6">
    <source>
        <dbReference type="ARBA" id="ARBA00023242"/>
    </source>
</evidence>
<evidence type="ECO:0000256" key="5">
    <source>
        <dbReference type="ARBA" id="ARBA00022801"/>
    </source>
</evidence>
<dbReference type="InterPro" id="IPR004206">
    <property type="entry name" value="mRNA_triPase_Cet1"/>
</dbReference>
<feature type="region of interest" description="Disordered" evidence="9">
    <location>
        <begin position="331"/>
        <end position="350"/>
    </location>
</feature>
<dbReference type="EC" id="3.6.1.74" evidence="7"/>
<sequence>MVREAHELLDGSRPIPIDKITYELAQNIILAFDNNENINMNNKDVQIEIEARVGLVVDKNKNRLKLPTNTDAIVESSYSDFQSGVDKDSFEYLLNYLHSITQRKKVSMYTNNSGIMSSKNELLGGSNDDTCITNIGRSTTCDRKESRGIETASNFNDKENDLYNFVPLKTVRSVDKYYILSNTNTRIRVTTYLNNEDKRDNENMVKSLHKENLNTWNVYLGNNHYYFDEDDDEEEEEEEENGKNNLVEQNGLIDYRISINLEHTKPISKLFLSKILPVHERIKERTTFINKYLGIQLDLTKIKAKNLGGSNSDNSANKDYSTGISYNNNMLSKRNSSGNGSSNIGSGNSDCSSGTCELYEIEIEMPAKSILKAISNLRNKKDSNYLHFICSNLVNNIRGICNKLSHFRKTKSLSKQPNDNSLPTVQVNYIHPLKEKIKFQKYIHSVLPLIGDYMYRVVSKNEKNIHTMLNNTDISNTEKINIFKDVIHIRRHNKKSLMPMDETYAENKWKIVKKDGLKNEIVLVSEASDSSEVNDVSAAHETSDDEQEPELNIHDRKSITTTLDNYDDQCKCANVDDLCTNENYLSINREQTSGHLNKQDEENFYHEKQDIQEDTSKYQEFYDDT</sequence>
<dbReference type="GO" id="GO:0140818">
    <property type="term" value="F:mRNA 5'-triphosphate monophosphatase activity"/>
    <property type="evidence" value="ECO:0007669"/>
    <property type="project" value="UniProtKB-EC"/>
</dbReference>
<dbReference type="CDD" id="cd07470">
    <property type="entry name" value="CYTH-like_mRNA_RTPase"/>
    <property type="match status" value="1"/>
</dbReference>
<dbReference type="GO" id="GO:0006397">
    <property type="term" value="P:mRNA processing"/>
    <property type="evidence" value="ECO:0007669"/>
    <property type="project" value="UniProtKB-KW"/>
</dbReference>
<evidence type="ECO:0000313" key="11">
    <source>
        <dbReference type="Proteomes" id="UP000219799"/>
    </source>
</evidence>
<gene>
    <name evidence="10" type="primary">PmlGA01_080021400</name>
    <name evidence="10" type="ORF">PMLGA01_080021400</name>
</gene>
<evidence type="ECO:0000256" key="8">
    <source>
        <dbReference type="ARBA" id="ARBA00047740"/>
    </source>
</evidence>
<feature type="compositionally biased region" description="Low complexity" evidence="9">
    <location>
        <begin position="335"/>
        <end position="350"/>
    </location>
</feature>
<dbReference type="SUPFAM" id="SSF55154">
    <property type="entry name" value="CYTH-like phosphatases"/>
    <property type="match status" value="1"/>
</dbReference>
<dbReference type="InterPro" id="IPR033469">
    <property type="entry name" value="CYTH-like_dom_sf"/>
</dbReference>
<evidence type="ECO:0000256" key="4">
    <source>
        <dbReference type="ARBA" id="ARBA00022664"/>
    </source>
</evidence>
<dbReference type="InterPro" id="IPR040343">
    <property type="entry name" value="Cet1/Ctl1"/>
</dbReference>
<organism evidence="10 11">
    <name type="scientific">Plasmodium malariae</name>
    <dbReference type="NCBI Taxonomy" id="5858"/>
    <lineage>
        <taxon>Eukaryota</taxon>
        <taxon>Sar</taxon>
        <taxon>Alveolata</taxon>
        <taxon>Apicomplexa</taxon>
        <taxon>Aconoidasida</taxon>
        <taxon>Haemosporida</taxon>
        <taxon>Plasmodiidae</taxon>
        <taxon>Plasmodium</taxon>
        <taxon>Plasmodium (Plasmodium)</taxon>
    </lineage>
</organism>
<keyword evidence="5 10" id="KW-0378">Hydrolase</keyword>
<feature type="compositionally biased region" description="Basic and acidic residues" evidence="9">
    <location>
        <begin position="597"/>
        <end position="617"/>
    </location>
</feature>
<dbReference type="VEuPathDB" id="PlasmoDB:PmUG01_08034000"/>
<dbReference type="GO" id="GO:0004651">
    <property type="term" value="F:polynucleotide 5'-phosphatase activity"/>
    <property type="evidence" value="ECO:0007669"/>
    <property type="project" value="InterPro"/>
</dbReference>
<dbReference type="InterPro" id="IPR037009">
    <property type="entry name" value="mRNA_triPase_Cet1_sf"/>
</dbReference>
<dbReference type="PANTHER" id="PTHR28118">
    <property type="entry name" value="POLYNUCLEOTIDE 5'-TRIPHOSPHATASE-RELATED"/>
    <property type="match status" value="1"/>
</dbReference>
<dbReference type="Gene3D" id="3.20.100.10">
    <property type="entry name" value="mRNA triphosphatase Cet1-like"/>
    <property type="match status" value="1"/>
</dbReference>
<name>A0A1C3KYC5_PLAMA</name>
<evidence type="ECO:0000256" key="2">
    <source>
        <dbReference type="ARBA" id="ARBA00004123"/>
    </source>
</evidence>
<dbReference type="GO" id="GO:0005634">
    <property type="term" value="C:nucleus"/>
    <property type="evidence" value="ECO:0007669"/>
    <property type="project" value="UniProtKB-SubCell"/>
</dbReference>
<evidence type="ECO:0000256" key="1">
    <source>
        <dbReference type="ARBA" id="ARBA00001946"/>
    </source>
</evidence>
<evidence type="ECO:0000256" key="3">
    <source>
        <dbReference type="ARBA" id="ARBA00006345"/>
    </source>
</evidence>
<comment type="subcellular location">
    <subcellularLocation>
        <location evidence="2">Nucleus</location>
    </subcellularLocation>
</comment>
<evidence type="ECO:0000256" key="9">
    <source>
        <dbReference type="SAM" id="MobiDB-lite"/>
    </source>
</evidence>
<reference evidence="10 11" key="1">
    <citation type="submission" date="2016-06" db="EMBL/GenBank/DDBJ databases">
        <authorList>
            <consortium name="Pathogen Informatics"/>
        </authorList>
    </citation>
    <scope>NUCLEOTIDE SEQUENCE [LARGE SCALE GENOMIC DNA]</scope>
    <source>
        <strain evidence="10">PmlGA01</strain>
    </source>
</reference>
<comment type="cofactor">
    <cofactor evidence="1">
        <name>Mg(2+)</name>
        <dbReference type="ChEBI" id="CHEBI:18420"/>
    </cofactor>
</comment>
<dbReference type="EMBL" id="LT594496">
    <property type="protein sequence ID" value="SBT79252.1"/>
    <property type="molecule type" value="Genomic_DNA"/>
</dbReference>
<accession>A0A1C3KYC5</accession>
<dbReference type="Proteomes" id="UP000219799">
    <property type="component" value="Chromosome 8"/>
</dbReference>
<comment type="catalytic activity">
    <reaction evidence="8">
        <text>a 5'-end triphospho-ribonucleoside in mRNA + H2O = a 5'-end diphospho-ribonucleoside in mRNA + phosphate + H(+)</text>
        <dbReference type="Rhea" id="RHEA:67004"/>
        <dbReference type="Rhea" id="RHEA-COMP:17164"/>
        <dbReference type="Rhea" id="RHEA-COMP:17165"/>
        <dbReference type="ChEBI" id="CHEBI:15377"/>
        <dbReference type="ChEBI" id="CHEBI:15378"/>
        <dbReference type="ChEBI" id="CHEBI:43474"/>
        <dbReference type="ChEBI" id="CHEBI:167616"/>
        <dbReference type="ChEBI" id="CHEBI:167618"/>
        <dbReference type="EC" id="3.6.1.74"/>
    </reaction>
    <physiologicalReaction direction="left-to-right" evidence="8">
        <dbReference type="Rhea" id="RHEA:67005"/>
    </physiologicalReaction>
</comment>
<evidence type="ECO:0000313" key="10">
    <source>
        <dbReference type="EMBL" id="SBT79252.1"/>
    </source>
</evidence>
<keyword evidence="4" id="KW-0507">mRNA processing</keyword>
<protein>
    <recommendedName>
        <fullName evidence="7">mRNA 5'-phosphatase</fullName>
        <ecNumber evidence="7">3.6.1.74</ecNumber>
    </recommendedName>
</protein>